<sequence length="333" mass="35739">MKKVRGMIAVLGTAVLMAGAVGCGGGSKESSAAESMSVAIETKAAASTAEESAAETTAAAAKTTAAETTAGETTVAETTAASSSGITLEPQLLLEKDGIKITAQEWVTDEFWGNGIKLLVENDTDKKVSVSTNALIVNNYMVTDTFVADVAAGKKTNEVMYLDSDELEAAGVDNIGQIEIYFCAYDSESYDTLWDADVVTLQTSAYAQMDMTADEEKEGLELFNEAGIRVVGMAVDENSYWGKSILFYIENTSDKNVYVSVEDLSINGYMIEPYYSQMLYAGKKAVSAMDLLQNDLDANNIKSIDEVELKFQVYDAVTFDDIVVSDPISFATE</sequence>
<evidence type="ECO:0000313" key="4">
    <source>
        <dbReference type="Proteomes" id="UP001198182"/>
    </source>
</evidence>
<gene>
    <name evidence="3" type="ORF">LKD81_02440</name>
</gene>
<dbReference type="AlphaFoldDB" id="A0AAE3E8C2"/>
<comment type="caution">
    <text evidence="3">The sequence shown here is derived from an EMBL/GenBank/DDBJ whole genome shotgun (WGS) entry which is preliminary data.</text>
</comment>
<keyword evidence="4" id="KW-1185">Reference proteome</keyword>
<protein>
    <submittedName>
        <fullName evidence="3">Uncharacterized protein</fullName>
    </submittedName>
</protein>
<proteinExistence type="predicted"/>
<feature type="region of interest" description="Disordered" evidence="1">
    <location>
        <begin position="49"/>
        <end position="82"/>
    </location>
</feature>
<accession>A0AAE3E8C2</accession>
<evidence type="ECO:0000313" key="3">
    <source>
        <dbReference type="EMBL" id="MCC2229864.1"/>
    </source>
</evidence>
<feature type="chain" id="PRO_5042270585" evidence="2">
    <location>
        <begin position="21"/>
        <end position="333"/>
    </location>
</feature>
<dbReference type="RefSeq" id="WP_308452651.1">
    <property type="nucleotide sequence ID" value="NZ_JAJEQR010000005.1"/>
</dbReference>
<dbReference type="EMBL" id="JAJEQR010000005">
    <property type="protein sequence ID" value="MCC2229864.1"/>
    <property type="molecule type" value="Genomic_DNA"/>
</dbReference>
<dbReference type="Proteomes" id="UP001198182">
    <property type="component" value="Unassembled WGS sequence"/>
</dbReference>
<organism evidence="3 4">
    <name type="scientific">Hominifimenecus microfluidus</name>
    <dbReference type="NCBI Taxonomy" id="2885348"/>
    <lineage>
        <taxon>Bacteria</taxon>
        <taxon>Bacillati</taxon>
        <taxon>Bacillota</taxon>
        <taxon>Clostridia</taxon>
        <taxon>Lachnospirales</taxon>
        <taxon>Lachnospiraceae</taxon>
        <taxon>Hominifimenecus</taxon>
    </lineage>
</organism>
<feature type="signal peptide" evidence="2">
    <location>
        <begin position="1"/>
        <end position="20"/>
    </location>
</feature>
<evidence type="ECO:0000256" key="2">
    <source>
        <dbReference type="SAM" id="SignalP"/>
    </source>
</evidence>
<keyword evidence="2" id="KW-0732">Signal</keyword>
<dbReference type="PROSITE" id="PS51257">
    <property type="entry name" value="PROKAR_LIPOPROTEIN"/>
    <property type="match status" value="1"/>
</dbReference>
<evidence type="ECO:0000256" key="1">
    <source>
        <dbReference type="SAM" id="MobiDB-lite"/>
    </source>
</evidence>
<name>A0AAE3E8C2_9FIRM</name>
<reference evidence="3" key="1">
    <citation type="submission" date="2021-10" db="EMBL/GenBank/DDBJ databases">
        <title>Anaerobic single-cell dispensing facilitates the cultivation of human gut bacteria.</title>
        <authorList>
            <person name="Afrizal A."/>
        </authorList>
    </citation>
    <scope>NUCLEOTIDE SEQUENCE</scope>
    <source>
        <strain evidence="3">CLA-AA-H215</strain>
    </source>
</reference>